<comment type="subunit">
    <text evidence="3">The glycine cleavage system is composed of four proteins: P, T, L and H.</text>
</comment>
<dbReference type="GO" id="GO:0009249">
    <property type="term" value="P:protein lipoylation"/>
    <property type="evidence" value="ECO:0007669"/>
    <property type="project" value="TreeGrafter"/>
</dbReference>
<dbReference type="NCBIfam" id="NF002270">
    <property type="entry name" value="PRK01202.1"/>
    <property type="match status" value="1"/>
</dbReference>
<evidence type="ECO:0000313" key="6">
    <source>
        <dbReference type="EMBL" id="AWT60868.1"/>
    </source>
</evidence>
<proteinExistence type="inferred from homology"/>
<dbReference type="GO" id="GO:0005960">
    <property type="term" value="C:glycine cleavage complex"/>
    <property type="evidence" value="ECO:0007669"/>
    <property type="project" value="InterPro"/>
</dbReference>
<dbReference type="NCBIfam" id="TIGR00527">
    <property type="entry name" value="gcvH"/>
    <property type="match status" value="1"/>
</dbReference>
<dbReference type="PROSITE" id="PS00189">
    <property type="entry name" value="LIPOYL"/>
    <property type="match status" value="1"/>
</dbReference>
<dbReference type="CDD" id="cd06848">
    <property type="entry name" value="GCS_H"/>
    <property type="match status" value="1"/>
</dbReference>
<evidence type="ECO:0000259" key="5">
    <source>
        <dbReference type="PROSITE" id="PS50968"/>
    </source>
</evidence>
<dbReference type="Proteomes" id="UP000247465">
    <property type="component" value="Chromosome"/>
</dbReference>
<dbReference type="GO" id="GO:0019464">
    <property type="term" value="P:glycine decarboxylation via glycine cleavage system"/>
    <property type="evidence" value="ECO:0007669"/>
    <property type="project" value="UniProtKB-UniRule"/>
</dbReference>
<organism evidence="6 7">
    <name type="scientific">Candidatus Moanibacter tarae</name>
    <dbReference type="NCBI Taxonomy" id="2200854"/>
    <lineage>
        <taxon>Bacteria</taxon>
        <taxon>Pseudomonadati</taxon>
        <taxon>Verrucomicrobiota</taxon>
        <taxon>Opitutia</taxon>
        <taxon>Puniceicoccales</taxon>
        <taxon>Puniceicoccales incertae sedis</taxon>
        <taxon>Candidatus Moanibacter</taxon>
    </lineage>
</organism>
<evidence type="ECO:0000256" key="1">
    <source>
        <dbReference type="ARBA" id="ARBA00009249"/>
    </source>
</evidence>
<dbReference type="AlphaFoldDB" id="A0A2Z4AI23"/>
<dbReference type="GO" id="GO:0005737">
    <property type="term" value="C:cytoplasm"/>
    <property type="evidence" value="ECO:0007669"/>
    <property type="project" value="TreeGrafter"/>
</dbReference>
<comment type="cofactor">
    <cofactor evidence="3">
        <name>(R)-lipoate</name>
        <dbReference type="ChEBI" id="CHEBI:83088"/>
    </cofactor>
    <text evidence="3">Binds 1 lipoyl cofactor covalently.</text>
</comment>
<dbReference type="InterPro" id="IPR011053">
    <property type="entry name" value="Single_hybrid_motif"/>
</dbReference>
<dbReference type="Gene3D" id="2.40.50.100">
    <property type="match status" value="1"/>
</dbReference>
<dbReference type="InterPro" id="IPR002930">
    <property type="entry name" value="GCV_H"/>
</dbReference>
<dbReference type="InterPro" id="IPR033753">
    <property type="entry name" value="GCV_H/Fam206"/>
</dbReference>
<comment type="function">
    <text evidence="3">The glycine cleavage system catalyzes the degradation of glycine. The H protein shuttles the methylamine group of glycine from the P protein to the T protein.</text>
</comment>
<keyword evidence="2 3" id="KW-0450">Lipoyl</keyword>
<gene>
    <name evidence="3 6" type="primary">gcvH</name>
    <name evidence="6" type="ORF">DF168_02092</name>
</gene>
<feature type="modified residue" description="N6-lipoyllysine" evidence="3 4">
    <location>
        <position position="64"/>
    </location>
</feature>
<dbReference type="InterPro" id="IPR003016">
    <property type="entry name" value="2-oxoA_DH_lipoyl-BS"/>
</dbReference>
<sequence>MDQILPHLQFTKEHEWIRIDGESGLVGITDFAQEELGDVTFVELPEIGLVLDRGDVIGVVESVKAASDIFTPLSGEILEINTAVEDRPELVNSDPYGEGWLVRLRIKNPEEVQSLLSSEEYERLIKGES</sequence>
<name>A0A2Z4AI23_9BACT</name>
<dbReference type="InterPro" id="IPR017453">
    <property type="entry name" value="GCV_H_sub"/>
</dbReference>
<dbReference type="KEGG" id="mtar:DF168_02092"/>
<evidence type="ECO:0000256" key="2">
    <source>
        <dbReference type="ARBA" id="ARBA00022823"/>
    </source>
</evidence>
<dbReference type="Pfam" id="PF01597">
    <property type="entry name" value="GCV_H"/>
    <property type="match status" value="1"/>
</dbReference>
<dbReference type="InterPro" id="IPR000089">
    <property type="entry name" value="Biotin_lipoyl"/>
</dbReference>
<dbReference type="SUPFAM" id="SSF51230">
    <property type="entry name" value="Single hybrid motif"/>
    <property type="match status" value="1"/>
</dbReference>
<evidence type="ECO:0000256" key="4">
    <source>
        <dbReference type="PIRSR" id="PIRSR617453-50"/>
    </source>
</evidence>
<dbReference type="EMBL" id="CP029803">
    <property type="protein sequence ID" value="AWT60868.1"/>
    <property type="molecule type" value="Genomic_DNA"/>
</dbReference>
<reference evidence="6 7" key="1">
    <citation type="submission" date="2018-06" db="EMBL/GenBank/DDBJ databases">
        <title>Draft Genome Sequence of a Novel Marine Bacterium Related to the Verrucomicrobia.</title>
        <authorList>
            <person name="Vosseberg J."/>
            <person name="Martijn J."/>
            <person name="Ettema T.J.G."/>
        </authorList>
    </citation>
    <scope>NUCLEOTIDE SEQUENCE [LARGE SCALE GENOMIC DNA]</scope>
    <source>
        <strain evidence="6">TARA_B100001123</strain>
    </source>
</reference>
<evidence type="ECO:0000256" key="3">
    <source>
        <dbReference type="HAMAP-Rule" id="MF_00272"/>
    </source>
</evidence>
<dbReference type="PANTHER" id="PTHR11715:SF3">
    <property type="entry name" value="GLYCINE CLEAVAGE SYSTEM H PROTEIN-RELATED"/>
    <property type="match status" value="1"/>
</dbReference>
<evidence type="ECO:0000313" key="7">
    <source>
        <dbReference type="Proteomes" id="UP000247465"/>
    </source>
</evidence>
<dbReference type="PANTHER" id="PTHR11715">
    <property type="entry name" value="GLYCINE CLEAVAGE SYSTEM H PROTEIN"/>
    <property type="match status" value="1"/>
</dbReference>
<dbReference type="PROSITE" id="PS50968">
    <property type="entry name" value="BIOTINYL_LIPOYL"/>
    <property type="match status" value="1"/>
</dbReference>
<dbReference type="HAMAP" id="MF_00272">
    <property type="entry name" value="GcvH"/>
    <property type="match status" value="1"/>
</dbReference>
<feature type="domain" description="Lipoyl-binding" evidence="5">
    <location>
        <begin position="23"/>
        <end position="105"/>
    </location>
</feature>
<comment type="similarity">
    <text evidence="1 3">Belongs to the GcvH family.</text>
</comment>
<protein>
    <recommendedName>
        <fullName evidence="3">Glycine cleavage system H protein</fullName>
    </recommendedName>
</protein>
<accession>A0A2Z4AI23</accession>